<feature type="region of interest" description="Disordered" evidence="1">
    <location>
        <begin position="23"/>
        <end position="55"/>
    </location>
</feature>
<name>A0AAV4U1D6_CAEEX</name>
<evidence type="ECO:0000256" key="1">
    <source>
        <dbReference type="SAM" id="MobiDB-lite"/>
    </source>
</evidence>
<gene>
    <name evidence="2" type="ORF">CEXT_719441</name>
</gene>
<evidence type="ECO:0000313" key="2">
    <source>
        <dbReference type="EMBL" id="GIY51591.1"/>
    </source>
</evidence>
<dbReference type="EMBL" id="BPLR01012130">
    <property type="protein sequence ID" value="GIY51591.1"/>
    <property type="molecule type" value="Genomic_DNA"/>
</dbReference>
<comment type="caution">
    <text evidence="2">The sequence shown here is derived from an EMBL/GenBank/DDBJ whole genome shotgun (WGS) entry which is preliminary data.</text>
</comment>
<protein>
    <submittedName>
        <fullName evidence="2">Uncharacterized protein</fullName>
    </submittedName>
</protein>
<feature type="region of interest" description="Disordered" evidence="1">
    <location>
        <begin position="67"/>
        <end position="88"/>
    </location>
</feature>
<accession>A0AAV4U1D6</accession>
<evidence type="ECO:0000313" key="3">
    <source>
        <dbReference type="Proteomes" id="UP001054945"/>
    </source>
</evidence>
<organism evidence="2 3">
    <name type="scientific">Caerostris extrusa</name>
    <name type="common">Bark spider</name>
    <name type="synonym">Caerostris bankana</name>
    <dbReference type="NCBI Taxonomy" id="172846"/>
    <lineage>
        <taxon>Eukaryota</taxon>
        <taxon>Metazoa</taxon>
        <taxon>Ecdysozoa</taxon>
        <taxon>Arthropoda</taxon>
        <taxon>Chelicerata</taxon>
        <taxon>Arachnida</taxon>
        <taxon>Araneae</taxon>
        <taxon>Araneomorphae</taxon>
        <taxon>Entelegynae</taxon>
        <taxon>Araneoidea</taxon>
        <taxon>Araneidae</taxon>
        <taxon>Caerostris</taxon>
    </lineage>
</organism>
<keyword evidence="3" id="KW-1185">Reference proteome</keyword>
<reference evidence="2 3" key="1">
    <citation type="submission" date="2021-06" db="EMBL/GenBank/DDBJ databases">
        <title>Caerostris extrusa draft genome.</title>
        <authorList>
            <person name="Kono N."/>
            <person name="Arakawa K."/>
        </authorList>
    </citation>
    <scope>NUCLEOTIDE SEQUENCE [LARGE SCALE GENOMIC DNA]</scope>
</reference>
<dbReference type="AlphaFoldDB" id="A0AAV4U1D6"/>
<proteinExistence type="predicted"/>
<sequence length="88" mass="9592">MFLDCLEKHPLSYLSYGNTKAAQTASDGMHKGSSPRVVTGDRMPVPGGPAPIAPRTPLIKELKTKVWRKETRERGRGKKNDGSAMNGI</sequence>
<dbReference type="Proteomes" id="UP001054945">
    <property type="component" value="Unassembled WGS sequence"/>
</dbReference>
<feature type="compositionally biased region" description="Basic and acidic residues" evidence="1">
    <location>
        <begin position="67"/>
        <end position="81"/>
    </location>
</feature>